<proteinExistence type="predicted"/>
<gene>
    <name evidence="3" type="ORF">TrLO_g4205</name>
</gene>
<dbReference type="EMBL" id="BRXW01000192">
    <property type="protein sequence ID" value="GMI13473.1"/>
    <property type="molecule type" value="Genomic_DNA"/>
</dbReference>
<keyword evidence="2" id="KW-0472">Membrane</keyword>
<name>A0A9W7KVS0_9STRA</name>
<evidence type="ECO:0000256" key="1">
    <source>
        <dbReference type="SAM" id="MobiDB-lite"/>
    </source>
</evidence>
<feature type="compositionally biased region" description="Low complexity" evidence="1">
    <location>
        <begin position="8"/>
        <end position="20"/>
    </location>
</feature>
<keyword evidence="4" id="KW-1185">Reference proteome</keyword>
<evidence type="ECO:0000256" key="2">
    <source>
        <dbReference type="SAM" id="Phobius"/>
    </source>
</evidence>
<keyword evidence="2" id="KW-1133">Transmembrane helix</keyword>
<feature type="region of interest" description="Disordered" evidence="1">
    <location>
        <begin position="1"/>
        <end position="42"/>
    </location>
</feature>
<reference evidence="4" key="1">
    <citation type="journal article" date="2023" name="Commun. Biol.">
        <title>Genome analysis of Parmales, the sister group of diatoms, reveals the evolutionary specialization of diatoms from phago-mixotrophs to photoautotrophs.</title>
        <authorList>
            <person name="Ban H."/>
            <person name="Sato S."/>
            <person name="Yoshikawa S."/>
            <person name="Yamada K."/>
            <person name="Nakamura Y."/>
            <person name="Ichinomiya M."/>
            <person name="Sato N."/>
            <person name="Blanc-Mathieu R."/>
            <person name="Endo H."/>
            <person name="Kuwata A."/>
            <person name="Ogata H."/>
        </authorList>
    </citation>
    <scope>NUCLEOTIDE SEQUENCE [LARGE SCALE GENOMIC DNA]</scope>
    <source>
        <strain evidence="4">NIES 3700</strain>
    </source>
</reference>
<dbReference type="AlphaFoldDB" id="A0A9W7KVS0"/>
<accession>A0A9W7KVS0</accession>
<sequence>MSSARINPSAATPQPASQPAKPQPVKPRLKRRRSSVSTPLSALSSVEHRQKVLNSIPALRLVLKLGTADTENFSIQSLFSPVRIFYLCFTTPVAVLEMVPELVASDKMLVAAFLSVVCITVVWPLQLTFWYL</sequence>
<protein>
    <submittedName>
        <fullName evidence="3">Uncharacterized protein</fullName>
    </submittedName>
</protein>
<organism evidence="3 4">
    <name type="scientific">Triparma laevis f. longispina</name>
    <dbReference type="NCBI Taxonomy" id="1714387"/>
    <lineage>
        <taxon>Eukaryota</taxon>
        <taxon>Sar</taxon>
        <taxon>Stramenopiles</taxon>
        <taxon>Ochrophyta</taxon>
        <taxon>Bolidophyceae</taxon>
        <taxon>Parmales</taxon>
        <taxon>Triparmaceae</taxon>
        <taxon>Triparma</taxon>
    </lineage>
</organism>
<keyword evidence="2" id="KW-0812">Transmembrane</keyword>
<evidence type="ECO:0000313" key="4">
    <source>
        <dbReference type="Proteomes" id="UP001165122"/>
    </source>
</evidence>
<dbReference type="Proteomes" id="UP001165122">
    <property type="component" value="Unassembled WGS sequence"/>
</dbReference>
<evidence type="ECO:0000313" key="3">
    <source>
        <dbReference type="EMBL" id="GMI13473.1"/>
    </source>
</evidence>
<feature type="transmembrane region" description="Helical" evidence="2">
    <location>
        <begin position="109"/>
        <end position="131"/>
    </location>
</feature>
<comment type="caution">
    <text evidence="3">The sequence shown here is derived from an EMBL/GenBank/DDBJ whole genome shotgun (WGS) entry which is preliminary data.</text>
</comment>